<dbReference type="GO" id="GO:0003677">
    <property type="term" value="F:DNA binding"/>
    <property type="evidence" value="ECO:0007669"/>
    <property type="project" value="UniProtKB-KW"/>
</dbReference>
<comment type="caution">
    <text evidence="3">The sequence shown here is derived from an EMBL/GenBank/DDBJ whole genome shotgun (WGS) entry which is preliminary data.</text>
</comment>
<dbReference type="EMBL" id="JAPFFL010000016">
    <property type="protein sequence ID" value="KAJ6674907.1"/>
    <property type="molecule type" value="Genomic_DNA"/>
</dbReference>
<evidence type="ECO:0000256" key="1">
    <source>
        <dbReference type="ARBA" id="ARBA00023125"/>
    </source>
</evidence>
<protein>
    <submittedName>
        <fullName evidence="3">ZINC FINGER CCCH DOMAIN-CONTAINING PROTEIN 6-RELATED</fullName>
    </submittedName>
</protein>
<dbReference type="OrthoDB" id="1920276at2759"/>
<keyword evidence="1" id="KW-0238">DNA-binding</keyword>
<sequence>MHILGFSSFYALILSAEIKHNDLWRVGTGENGKEVDVQKNRNRREAETIYQAVQGLPSNPKEPWDLEMDYDDTLTPEIPIEHPPDADGSEIQVSLTEHVNTVVAPAPSVPQVGGGSATEPDLELLAVLLENPELVFALTSGQAGNLSSEETVKLFDMIKAGGAGLAGSLNGLGGKVEKVEVSLPSPTPSSNPGTASMGNRVAYTDPGVPTVAPLAEKNTRLVQHQNQATNFRTPQQQASVPFLSHHHPFTLSQTKIVVTMENIPAKPPSLPSLPAASGPSMWVETMNNLKPAQSISLTSNPPERRPVSISTVNSCSSSSNTVQCLIPWRVRQSLVPHPPSRVNQNNCVPPYGGPVQPQLRSGPPRERNEYLGDEGFESWSPENSHFESQEHMSGRNYSGARMNSGRDCLPNKRSRQRNSSVYGDRNRNGNGRWR</sequence>
<feature type="compositionally biased region" description="Basic and acidic residues" evidence="2">
    <location>
        <begin position="384"/>
        <end position="393"/>
    </location>
</feature>
<name>A0A9Q0NS31_SALVM</name>
<evidence type="ECO:0000256" key="2">
    <source>
        <dbReference type="SAM" id="MobiDB-lite"/>
    </source>
</evidence>
<dbReference type="Proteomes" id="UP001151529">
    <property type="component" value="Chromosome 14"/>
</dbReference>
<dbReference type="GO" id="GO:0010228">
    <property type="term" value="P:vegetative to reproductive phase transition of meristem"/>
    <property type="evidence" value="ECO:0007669"/>
    <property type="project" value="TreeGrafter"/>
</dbReference>
<gene>
    <name evidence="3" type="ORF">OIU85_011110</name>
</gene>
<dbReference type="PANTHER" id="PTHR33400">
    <property type="entry name" value="ZINC FINGER CCCH DOMAIN-CONTAINING PROTEIN 6-RELATED"/>
    <property type="match status" value="1"/>
</dbReference>
<proteinExistence type="predicted"/>
<keyword evidence="4" id="KW-1185">Reference proteome</keyword>
<evidence type="ECO:0000313" key="4">
    <source>
        <dbReference type="Proteomes" id="UP001151529"/>
    </source>
</evidence>
<organism evidence="3 4">
    <name type="scientific">Salix viminalis</name>
    <name type="common">Common osier</name>
    <name type="synonym">Basket willow</name>
    <dbReference type="NCBI Taxonomy" id="40686"/>
    <lineage>
        <taxon>Eukaryota</taxon>
        <taxon>Viridiplantae</taxon>
        <taxon>Streptophyta</taxon>
        <taxon>Embryophyta</taxon>
        <taxon>Tracheophyta</taxon>
        <taxon>Spermatophyta</taxon>
        <taxon>Magnoliopsida</taxon>
        <taxon>eudicotyledons</taxon>
        <taxon>Gunneridae</taxon>
        <taxon>Pentapetalae</taxon>
        <taxon>rosids</taxon>
        <taxon>fabids</taxon>
        <taxon>Malpighiales</taxon>
        <taxon>Salicaceae</taxon>
        <taxon>Saliceae</taxon>
        <taxon>Salix</taxon>
    </lineage>
</organism>
<dbReference type="PANTHER" id="PTHR33400:SF6">
    <property type="entry name" value="HOMEOBOX PROTEIN LUMINIDEPENDENS"/>
    <property type="match status" value="1"/>
</dbReference>
<reference evidence="3" key="1">
    <citation type="submission" date="2022-11" db="EMBL/GenBank/DDBJ databases">
        <authorList>
            <person name="Hyden B.L."/>
            <person name="Feng K."/>
            <person name="Yates T."/>
            <person name="Jawdy S."/>
            <person name="Smart L.B."/>
            <person name="Muchero W."/>
        </authorList>
    </citation>
    <scope>NUCLEOTIDE SEQUENCE</scope>
    <source>
        <tissue evidence="3">Shoot tip</tissue>
    </source>
</reference>
<dbReference type="AlphaFoldDB" id="A0A9Q0NS31"/>
<reference evidence="3" key="2">
    <citation type="journal article" date="2023" name="Int. J. Mol. Sci.">
        <title>De Novo Assembly and Annotation of 11 Diverse Shrub Willow (Salix) Genomes Reveals Novel Gene Organization in Sex-Linked Regions.</title>
        <authorList>
            <person name="Hyden B."/>
            <person name="Feng K."/>
            <person name="Yates T.B."/>
            <person name="Jawdy S."/>
            <person name="Cereghino C."/>
            <person name="Smart L.B."/>
            <person name="Muchero W."/>
        </authorList>
    </citation>
    <scope>NUCLEOTIDE SEQUENCE [LARGE SCALE GENOMIC DNA]</scope>
    <source>
        <tissue evidence="3">Shoot tip</tissue>
    </source>
</reference>
<feature type="region of interest" description="Disordered" evidence="2">
    <location>
        <begin position="341"/>
        <end position="434"/>
    </location>
</feature>
<dbReference type="GO" id="GO:0005634">
    <property type="term" value="C:nucleus"/>
    <property type="evidence" value="ECO:0007669"/>
    <property type="project" value="TreeGrafter"/>
</dbReference>
<accession>A0A9Q0NS31</accession>
<evidence type="ECO:0000313" key="3">
    <source>
        <dbReference type="EMBL" id="KAJ6674907.1"/>
    </source>
</evidence>